<dbReference type="Proteomes" id="UP000716291">
    <property type="component" value="Unassembled WGS sequence"/>
</dbReference>
<name>A0A9P7BIM6_RHIOR</name>
<evidence type="ECO:0000256" key="1">
    <source>
        <dbReference type="SAM" id="MobiDB-lite"/>
    </source>
</evidence>
<organism evidence="2 3">
    <name type="scientific">Rhizopus oryzae</name>
    <name type="common">Mucormycosis agent</name>
    <name type="synonym">Rhizopus arrhizus var. delemar</name>
    <dbReference type="NCBI Taxonomy" id="64495"/>
    <lineage>
        <taxon>Eukaryota</taxon>
        <taxon>Fungi</taxon>
        <taxon>Fungi incertae sedis</taxon>
        <taxon>Mucoromycota</taxon>
        <taxon>Mucoromycotina</taxon>
        <taxon>Mucoromycetes</taxon>
        <taxon>Mucorales</taxon>
        <taxon>Mucorineae</taxon>
        <taxon>Rhizopodaceae</taxon>
        <taxon>Rhizopus</taxon>
    </lineage>
</organism>
<comment type="caution">
    <text evidence="2">The sequence shown here is derived from an EMBL/GenBank/DDBJ whole genome shotgun (WGS) entry which is preliminary data.</text>
</comment>
<protein>
    <submittedName>
        <fullName evidence="2">Uncharacterized protein</fullName>
    </submittedName>
</protein>
<proteinExistence type="predicted"/>
<dbReference type="EMBL" id="JAANQT010012805">
    <property type="protein sequence ID" value="KAG1273542.1"/>
    <property type="molecule type" value="Genomic_DNA"/>
</dbReference>
<gene>
    <name evidence="2" type="ORF">G6F64_015331</name>
</gene>
<accession>A0A9P7BIM6</accession>
<dbReference type="AlphaFoldDB" id="A0A9P7BIM6"/>
<feature type="region of interest" description="Disordered" evidence="1">
    <location>
        <begin position="94"/>
        <end position="113"/>
    </location>
</feature>
<keyword evidence="3" id="KW-1185">Reference proteome</keyword>
<evidence type="ECO:0000313" key="2">
    <source>
        <dbReference type="EMBL" id="KAG1273542.1"/>
    </source>
</evidence>
<evidence type="ECO:0000313" key="3">
    <source>
        <dbReference type="Proteomes" id="UP000716291"/>
    </source>
</evidence>
<reference evidence="2" key="1">
    <citation type="journal article" date="2020" name="Microb. Genom.">
        <title>Genetic diversity of clinical and environmental Mucorales isolates obtained from an investigation of mucormycosis cases among solid organ transplant recipients.</title>
        <authorList>
            <person name="Nguyen M.H."/>
            <person name="Kaul D."/>
            <person name="Muto C."/>
            <person name="Cheng S.J."/>
            <person name="Richter R.A."/>
            <person name="Bruno V.M."/>
            <person name="Liu G."/>
            <person name="Beyhan S."/>
            <person name="Sundermann A.J."/>
            <person name="Mounaud S."/>
            <person name="Pasculle A.W."/>
            <person name="Nierman W.C."/>
            <person name="Driscoll E."/>
            <person name="Cumbie R."/>
            <person name="Clancy C.J."/>
            <person name="Dupont C.L."/>
        </authorList>
    </citation>
    <scope>NUCLEOTIDE SEQUENCE</scope>
    <source>
        <strain evidence="2">GL11</strain>
    </source>
</reference>
<sequence length="113" mass="12350">MADIAARIADPQPALAIDVERADAVVAQARAGTAVEHGEIQAVVAHQAFPGGEPEMPLRGLRDVTQRVVRQAVARGPDVDRVVPQRRRAFLCRQWRGHGQQQPQQPLPQCPPE</sequence>